<comment type="caution">
    <text evidence="1">The sequence shown here is derived from an EMBL/GenBank/DDBJ whole genome shotgun (WGS) entry which is preliminary data.</text>
</comment>
<evidence type="ECO:0000313" key="1">
    <source>
        <dbReference type="EMBL" id="KAF2588704.1"/>
    </source>
</evidence>
<dbReference type="EMBL" id="QGKY02000190">
    <property type="protein sequence ID" value="KAF2588704.1"/>
    <property type="molecule type" value="Genomic_DNA"/>
</dbReference>
<dbReference type="AlphaFoldDB" id="A0A8S9K2W4"/>
<protein>
    <submittedName>
        <fullName evidence="1">Uncharacterized protein</fullName>
    </submittedName>
</protein>
<sequence>MCGVKLIPEDEGIINSPNQNKGKKLIIRCIRFSLALIPYKVLDLFKITSFGKDFVQQWKIISVSFQSRESFAMRRSSSINHMNTNMMRSHVRDEIRSTRSLVEPLAGARPHEDSITAKTISPSLSSLFLVRRH</sequence>
<name>A0A8S9K2W4_BRACR</name>
<organism evidence="1">
    <name type="scientific">Brassica cretica</name>
    <name type="common">Mustard</name>
    <dbReference type="NCBI Taxonomy" id="69181"/>
    <lineage>
        <taxon>Eukaryota</taxon>
        <taxon>Viridiplantae</taxon>
        <taxon>Streptophyta</taxon>
        <taxon>Embryophyta</taxon>
        <taxon>Tracheophyta</taxon>
        <taxon>Spermatophyta</taxon>
        <taxon>Magnoliopsida</taxon>
        <taxon>eudicotyledons</taxon>
        <taxon>Gunneridae</taxon>
        <taxon>Pentapetalae</taxon>
        <taxon>rosids</taxon>
        <taxon>malvids</taxon>
        <taxon>Brassicales</taxon>
        <taxon>Brassicaceae</taxon>
        <taxon>Brassiceae</taxon>
        <taxon>Brassica</taxon>
    </lineage>
</organism>
<proteinExistence type="predicted"/>
<accession>A0A8S9K2W4</accession>
<gene>
    <name evidence="1" type="ORF">F2Q70_00039606</name>
</gene>
<reference evidence="1" key="1">
    <citation type="submission" date="2019-12" db="EMBL/GenBank/DDBJ databases">
        <title>Genome sequencing and annotation of Brassica cretica.</title>
        <authorList>
            <person name="Studholme D.J."/>
            <person name="Sarris P.F."/>
        </authorList>
    </citation>
    <scope>NUCLEOTIDE SEQUENCE</scope>
    <source>
        <strain evidence="1">PFS-102/07</strain>
        <tissue evidence="1">Leaf</tissue>
    </source>
</reference>